<gene>
    <name evidence="6" type="ORF">A9Q02_04030</name>
</gene>
<dbReference type="Pfam" id="PF00535">
    <property type="entry name" value="Glycos_transf_2"/>
    <property type="match status" value="1"/>
</dbReference>
<dbReference type="PANTHER" id="PTHR43179:SF12">
    <property type="entry name" value="GALACTOFURANOSYLTRANSFERASE GLFT2"/>
    <property type="match status" value="1"/>
</dbReference>
<evidence type="ECO:0000313" key="6">
    <source>
        <dbReference type="EMBL" id="PDV97631.1"/>
    </source>
</evidence>
<evidence type="ECO:0000259" key="5">
    <source>
        <dbReference type="Pfam" id="PF00535"/>
    </source>
</evidence>
<keyword evidence="7" id="KW-1185">Reference proteome</keyword>
<evidence type="ECO:0000256" key="3">
    <source>
        <dbReference type="ARBA" id="ARBA00022676"/>
    </source>
</evidence>
<name>A0A2H3KR11_9CHLR</name>
<keyword evidence="3" id="KW-0328">Glycosyltransferase</keyword>
<accession>A0A2H3KR11</accession>
<comment type="similarity">
    <text evidence="2">Belongs to the glycosyltransferase 2 family.</text>
</comment>
<dbReference type="PANTHER" id="PTHR43179">
    <property type="entry name" value="RHAMNOSYLTRANSFERASE WBBL"/>
    <property type="match status" value="1"/>
</dbReference>
<dbReference type="SUPFAM" id="SSF53448">
    <property type="entry name" value="Nucleotide-diphospho-sugar transferases"/>
    <property type="match status" value="1"/>
</dbReference>
<evidence type="ECO:0000256" key="2">
    <source>
        <dbReference type="ARBA" id="ARBA00006739"/>
    </source>
</evidence>
<comment type="caution">
    <text evidence="6">The sequence shown here is derived from an EMBL/GenBank/DDBJ whole genome shotgun (WGS) entry which is preliminary data.</text>
</comment>
<evidence type="ECO:0000256" key="4">
    <source>
        <dbReference type="ARBA" id="ARBA00022679"/>
    </source>
</evidence>
<dbReference type="EMBL" id="LYXE01000127">
    <property type="protein sequence ID" value="PDV97631.1"/>
    <property type="molecule type" value="Genomic_DNA"/>
</dbReference>
<comment type="pathway">
    <text evidence="1">Cell wall biogenesis; cell wall polysaccharide biosynthesis.</text>
</comment>
<sequence>MLACMRSIDLAHPLQPVTVEPSCRRLMILVWLERQPLAFVPVSLALHQREVSVDQLQAAILSALGGDLWQVVLGQQIEQQALPTPHLPPFSVVVCTRDRPESLARCLASLQHLDYPGYEVVVVDNASRDQATAAVVERAGVRYVYEPRPGLDWARNRGWNEAMYDLIAYTDDDVVVDHGWLRGLAHSFADPEVAATTGLILPLELETEAQLLFETYGGMHKGFKRICFRRPDLPEAQMIAAHMTGVGANMAFRRTALAHVGGFDTALDVGTPSGGGGDLDMFHRIMVAGLPLCYEPRALVWHQHRRDQPGLRRQIENNGRSFGAYLLKIWQTQTVPRGVTLRFAYAWVFRYLLPQVGRSLLRKSNLPFWLTLAELRGALDAPRAYRMTYAHDRQLRSGMKVAL</sequence>
<proteinExistence type="inferred from homology"/>
<dbReference type="CDD" id="cd00761">
    <property type="entry name" value="Glyco_tranf_GTA_type"/>
    <property type="match status" value="1"/>
</dbReference>
<evidence type="ECO:0000256" key="1">
    <source>
        <dbReference type="ARBA" id="ARBA00004776"/>
    </source>
</evidence>
<feature type="domain" description="Glycosyltransferase 2-like" evidence="5">
    <location>
        <begin position="91"/>
        <end position="200"/>
    </location>
</feature>
<dbReference type="InterPro" id="IPR029044">
    <property type="entry name" value="Nucleotide-diphossugar_trans"/>
</dbReference>
<organism evidence="6 7">
    <name type="scientific">Candidatus Chloroploca asiatica</name>
    <dbReference type="NCBI Taxonomy" id="1506545"/>
    <lineage>
        <taxon>Bacteria</taxon>
        <taxon>Bacillati</taxon>
        <taxon>Chloroflexota</taxon>
        <taxon>Chloroflexia</taxon>
        <taxon>Chloroflexales</taxon>
        <taxon>Chloroflexineae</taxon>
        <taxon>Oscillochloridaceae</taxon>
        <taxon>Candidatus Chloroploca</taxon>
    </lineage>
</organism>
<dbReference type="Proteomes" id="UP000220922">
    <property type="component" value="Unassembled WGS sequence"/>
</dbReference>
<dbReference type="OrthoDB" id="9813495at2"/>
<dbReference type="AlphaFoldDB" id="A0A2H3KR11"/>
<protein>
    <submittedName>
        <fullName evidence="6">Glycosyl transferase family 2</fullName>
    </submittedName>
</protein>
<reference evidence="6 7" key="1">
    <citation type="submission" date="2016-05" db="EMBL/GenBank/DDBJ databases">
        <authorList>
            <person name="Lavstsen T."/>
            <person name="Jespersen J.S."/>
        </authorList>
    </citation>
    <scope>NUCLEOTIDE SEQUENCE [LARGE SCALE GENOMIC DNA]</scope>
    <source>
        <strain evidence="6 7">B7-9</strain>
    </source>
</reference>
<dbReference type="GO" id="GO:0016757">
    <property type="term" value="F:glycosyltransferase activity"/>
    <property type="evidence" value="ECO:0007669"/>
    <property type="project" value="UniProtKB-KW"/>
</dbReference>
<keyword evidence="4 6" id="KW-0808">Transferase</keyword>
<dbReference type="Gene3D" id="3.90.550.10">
    <property type="entry name" value="Spore Coat Polysaccharide Biosynthesis Protein SpsA, Chain A"/>
    <property type="match status" value="1"/>
</dbReference>
<dbReference type="InterPro" id="IPR001173">
    <property type="entry name" value="Glyco_trans_2-like"/>
</dbReference>
<evidence type="ECO:0000313" key="7">
    <source>
        <dbReference type="Proteomes" id="UP000220922"/>
    </source>
</evidence>